<name>A0A0Q9ZJB7_9FLAO</name>
<evidence type="ECO:0000313" key="4">
    <source>
        <dbReference type="Proteomes" id="UP000051643"/>
    </source>
</evidence>
<dbReference type="Pfam" id="PF03993">
    <property type="entry name" value="DUF349"/>
    <property type="match status" value="5"/>
</dbReference>
<feature type="compositionally biased region" description="Acidic residues" evidence="2">
    <location>
        <begin position="100"/>
        <end position="109"/>
    </location>
</feature>
<keyword evidence="4" id="KW-1185">Reference proteome</keyword>
<dbReference type="EMBL" id="LKTP01000012">
    <property type="protein sequence ID" value="KRG28951.1"/>
    <property type="molecule type" value="Genomic_DNA"/>
</dbReference>
<evidence type="ECO:0000256" key="2">
    <source>
        <dbReference type="SAM" id="MobiDB-lite"/>
    </source>
</evidence>
<dbReference type="InterPro" id="IPR007139">
    <property type="entry name" value="DUF349"/>
</dbReference>
<evidence type="ECO:0000256" key="1">
    <source>
        <dbReference type="SAM" id="Coils"/>
    </source>
</evidence>
<accession>A0A0Q9ZJB7</accession>
<feature type="compositionally biased region" description="Basic and acidic residues" evidence="2">
    <location>
        <begin position="110"/>
        <end position="134"/>
    </location>
</feature>
<organism evidence="3 4">
    <name type="scientific">Salegentibacter mishustinae</name>
    <dbReference type="NCBI Taxonomy" id="270918"/>
    <lineage>
        <taxon>Bacteria</taxon>
        <taxon>Pseudomonadati</taxon>
        <taxon>Bacteroidota</taxon>
        <taxon>Flavobacteriia</taxon>
        <taxon>Flavobacteriales</taxon>
        <taxon>Flavobacteriaceae</taxon>
        <taxon>Salegentibacter</taxon>
    </lineage>
</organism>
<keyword evidence="1" id="KW-0175">Coiled coil</keyword>
<dbReference type="OrthoDB" id="5422202at2"/>
<sequence>MSQQENDKSKEEFSNEATNNSEKAKNEKKLTEENQDENVEEKSFSEKSEAEETSTEKETVIEPAETASEIKTDDDKLEDAMIAEAGDKKNTSEENKASSEEDDENDAILEESRKKTRPEEEKVQAETGAKAEDTSHEDDEDEDETSEEEGRTSKHHQEHIDDSVAEDSEDESKAERHDIPKKDYHAMSKEQLVDEFESLLKKEKVQAIKEHVIEIRAEFNAKFNEEEEEKKEEFLADGGNIIDFHYSTPIKKRFNSLYFDYREKRNNYYKQLKQDLNKNLDKRLEIIAELKGLIDVEENINTTYKHFKELQDRWRVAGPIPREKYNDVWNTYHHHVENFYDFLHLNREFRDLDFKHNLDQKLKVIDRAEELAQEADVNRAFRELQMLHKMWKEELGPVAKEFREDIWDRFSSATKQIHDKRQEYFNTLDERYEENWKAKQVIIEKIRVIADEDYKSHNKWQQKIKEIEALREAFFNAGKVPRSKNEETWTDFKQTVRRFNRNKNAFYKNLKKQQYDNLEKKKELIQIAEDNKDSDDFKTVTPLMKKIQADWKKVGHVPRKDSDKVWKQFKAACNHYFERLHETRKDENKEEFEAFDKKKELLEQVKSFELSGDKKEDLPKIKQFIEDWKNLGRVPYNKRFIEGKFNKALDQLFNKLDVDHTKAEMLKYENKVQAINDADDDKKLRNEHYFLTKKIEETRAEIRQLENNLQFFSNVDEDNPLVQDVHKNIADHKEQLEVWKEKLRKIKSLY</sequence>
<feature type="coiled-coil region" evidence="1">
    <location>
        <begin position="658"/>
        <end position="749"/>
    </location>
</feature>
<dbReference type="STRING" id="270918.APR42_03205"/>
<proteinExistence type="predicted"/>
<gene>
    <name evidence="3" type="ORF">APR42_03205</name>
</gene>
<feature type="compositionally biased region" description="Basic and acidic residues" evidence="2">
    <location>
        <begin position="171"/>
        <end position="185"/>
    </location>
</feature>
<protein>
    <submittedName>
        <fullName evidence="3">Chromosome segregation protein</fullName>
    </submittedName>
</protein>
<feature type="region of interest" description="Disordered" evidence="2">
    <location>
        <begin position="1"/>
        <end position="185"/>
    </location>
</feature>
<comment type="caution">
    <text evidence="3">The sequence shown here is derived from an EMBL/GenBank/DDBJ whole genome shotgun (WGS) entry which is preliminary data.</text>
</comment>
<dbReference type="RefSeq" id="WP_057481425.1">
    <property type="nucleotide sequence ID" value="NZ_BMWR01000003.1"/>
</dbReference>
<reference evidence="3" key="1">
    <citation type="submission" date="2015-10" db="EMBL/GenBank/DDBJ databases">
        <title>Draft genome sequence of Salegentibacter mishustinae KCTC 12263.</title>
        <authorList>
            <person name="Lin W."/>
            <person name="Zheng Q."/>
        </authorList>
    </citation>
    <scope>NUCLEOTIDE SEQUENCE [LARGE SCALE GENOMIC DNA]</scope>
    <source>
        <strain evidence="3">KCTC 12263</strain>
    </source>
</reference>
<evidence type="ECO:0000313" key="3">
    <source>
        <dbReference type="EMBL" id="KRG28951.1"/>
    </source>
</evidence>
<dbReference type="AlphaFoldDB" id="A0A0Q9ZJB7"/>
<dbReference type="Proteomes" id="UP000051643">
    <property type="component" value="Unassembled WGS sequence"/>
</dbReference>
<feature type="compositionally biased region" description="Basic and acidic residues" evidence="2">
    <location>
        <begin position="22"/>
        <end position="32"/>
    </location>
</feature>
<feature type="compositionally biased region" description="Acidic residues" evidence="2">
    <location>
        <begin position="135"/>
        <end position="147"/>
    </location>
</feature>
<feature type="compositionally biased region" description="Basic and acidic residues" evidence="2">
    <location>
        <begin position="1"/>
        <end position="13"/>
    </location>
</feature>
<feature type="compositionally biased region" description="Basic and acidic residues" evidence="2">
    <location>
        <begin position="85"/>
        <end position="99"/>
    </location>
</feature>
<feature type="compositionally biased region" description="Basic and acidic residues" evidence="2">
    <location>
        <begin position="40"/>
        <end position="60"/>
    </location>
</feature>